<gene>
    <name evidence="2" type="primary">SFRICE023043.2</name>
    <name evidence="2" type="ORF">SFRICE_023043.2</name>
</gene>
<evidence type="ECO:0000256" key="1">
    <source>
        <dbReference type="SAM" id="Phobius"/>
    </source>
</evidence>
<sequence>MYVITKKKYMKDDDVDTETVHINNAILDNSITKELESVLKPLNLMEIFFICRKYKICNSKITPNSTVYKVFSIFYTVVLMSVCGFFIFGFSFTLHVNGFEYFLQFCKILFFYQLAINTVINCFINVFRSNQIVLFTLKMQNVYELLSMTDEIKKLAVSNWWYIVSLHMFHISWITFSYFFFPGLGADYNITSYCCTILDTNLLYAIRTMKLLILPIEEWVRKIKLTRLDEEESWTTMLKVYKYLLEAYGLFEKKFEILIVVYAIQTTVKALLAIVIRIEIWKATIGSITITEYLIFSSLSLTWIIKNIVLFILLSVESERLYSALEEVQSTCKQFINLNLCSENQKRVCKNIQRLHRTNFKKMCVCGVFYIDAAMSIQLSSIISTYTIVILQFEFL</sequence>
<feature type="transmembrane region" description="Helical" evidence="1">
    <location>
        <begin position="257"/>
        <end position="281"/>
    </location>
</feature>
<dbReference type="EMBL" id="ODYU01004258">
    <property type="protein sequence ID" value="SOQ43938.1"/>
    <property type="molecule type" value="Genomic_DNA"/>
</dbReference>
<dbReference type="AlphaFoldDB" id="A0A2H1VT21"/>
<keyword evidence="1" id="KW-1133">Transmembrane helix</keyword>
<protein>
    <submittedName>
        <fullName evidence="2">SFRICE023043.2</fullName>
    </submittedName>
</protein>
<reference evidence="2" key="1">
    <citation type="submission" date="2016-07" db="EMBL/GenBank/DDBJ databases">
        <authorList>
            <person name="Bretaudeau A."/>
        </authorList>
    </citation>
    <scope>NUCLEOTIDE SEQUENCE</scope>
    <source>
        <strain evidence="2">Rice</strain>
        <tissue evidence="2">Whole body</tissue>
    </source>
</reference>
<feature type="transmembrane region" description="Helical" evidence="1">
    <location>
        <begin position="364"/>
        <end position="393"/>
    </location>
</feature>
<evidence type="ECO:0000313" key="2">
    <source>
        <dbReference type="EMBL" id="SOQ43938.1"/>
    </source>
</evidence>
<organism evidence="2">
    <name type="scientific">Spodoptera frugiperda</name>
    <name type="common">Fall armyworm</name>
    <dbReference type="NCBI Taxonomy" id="7108"/>
    <lineage>
        <taxon>Eukaryota</taxon>
        <taxon>Metazoa</taxon>
        <taxon>Ecdysozoa</taxon>
        <taxon>Arthropoda</taxon>
        <taxon>Hexapoda</taxon>
        <taxon>Insecta</taxon>
        <taxon>Pterygota</taxon>
        <taxon>Neoptera</taxon>
        <taxon>Endopterygota</taxon>
        <taxon>Lepidoptera</taxon>
        <taxon>Glossata</taxon>
        <taxon>Ditrysia</taxon>
        <taxon>Noctuoidea</taxon>
        <taxon>Noctuidae</taxon>
        <taxon>Amphipyrinae</taxon>
        <taxon>Spodoptera</taxon>
    </lineage>
</organism>
<feature type="transmembrane region" description="Helical" evidence="1">
    <location>
        <begin position="73"/>
        <end position="96"/>
    </location>
</feature>
<accession>A0A2H1VT21</accession>
<feature type="transmembrane region" description="Helical" evidence="1">
    <location>
        <begin position="160"/>
        <end position="181"/>
    </location>
</feature>
<name>A0A2H1VT21_SPOFR</name>
<feature type="transmembrane region" description="Helical" evidence="1">
    <location>
        <begin position="108"/>
        <end position="127"/>
    </location>
</feature>
<feature type="transmembrane region" description="Helical" evidence="1">
    <location>
        <begin position="293"/>
        <end position="314"/>
    </location>
</feature>
<keyword evidence="1" id="KW-0472">Membrane</keyword>
<proteinExistence type="predicted"/>
<keyword evidence="1" id="KW-0812">Transmembrane</keyword>